<accession>A0A1S3GL16</accession>
<dbReference type="Proteomes" id="UP000081671">
    <property type="component" value="Unplaced"/>
</dbReference>
<name>A0A1S3GL16_DIPOR</name>
<dbReference type="KEGG" id="dord:105999117"/>
<evidence type="ECO:0000313" key="2">
    <source>
        <dbReference type="RefSeq" id="XP_012889501.1"/>
    </source>
</evidence>
<dbReference type="InParanoid" id="A0A1S3GL16"/>
<proteinExistence type="predicted"/>
<dbReference type="GeneID" id="105999117"/>
<sequence length="66" mass="7503">MTASTVLGFPVVFSAISREKAVELLRKCLEELQKRFILNLPTFSVRIIDRNGIHDLDNISFPKQVS</sequence>
<dbReference type="SUPFAM" id="SSF56235">
    <property type="entry name" value="N-terminal nucleophile aminohydrolases (Ntn hydrolases)"/>
    <property type="match status" value="1"/>
</dbReference>
<keyword evidence="1" id="KW-1185">Reference proteome</keyword>
<dbReference type="InterPro" id="IPR029055">
    <property type="entry name" value="Ntn_hydrolases_N"/>
</dbReference>
<dbReference type="Gene3D" id="3.60.20.10">
    <property type="entry name" value="Glutamine Phosphoribosylpyrophosphate, subunit 1, domain 1"/>
    <property type="match status" value="1"/>
</dbReference>
<dbReference type="GO" id="GO:0000502">
    <property type="term" value="C:proteasome complex"/>
    <property type="evidence" value="ECO:0007669"/>
    <property type="project" value="UniProtKB-KW"/>
</dbReference>
<dbReference type="OrthoDB" id="268428at2759"/>
<organism evidence="1 2">
    <name type="scientific">Dipodomys ordii</name>
    <name type="common">Ord's kangaroo rat</name>
    <dbReference type="NCBI Taxonomy" id="10020"/>
    <lineage>
        <taxon>Eukaryota</taxon>
        <taxon>Metazoa</taxon>
        <taxon>Chordata</taxon>
        <taxon>Craniata</taxon>
        <taxon>Vertebrata</taxon>
        <taxon>Euteleostomi</taxon>
        <taxon>Mammalia</taxon>
        <taxon>Eutheria</taxon>
        <taxon>Euarchontoglires</taxon>
        <taxon>Glires</taxon>
        <taxon>Rodentia</taxon>
        <taxon>Castorimorpha</taxon>
        <taxon>Heteromyidae</taxon>
        <taxon>Dipodomyinae</taxon>
        <taxon>Dipodomys</taxon>
    </lineage>
</organism>
<reference evidence="2" key="1">
    <citation type="submission" date="2025-08" db="UniProtKB">
        <authorList>
            <consortium name="RefSeq"/>
        </authorList>
    </citation>
    <scope>IDENTIFICATION</scope>
    <source>
        <tissue evidence="2">Kidney</tissue>
    </source>
</reference>
<dbReference type="CTD" id="5690"/>
<gene>
    <name evidence="2" type="primary">Psmb2</name>
</gene>
<dbReference type="RefSeq" id="XP_012889501.1">
    <property type="nucleotide sequence ID" value="XM_013034047.1"/>
</dbReference>
<dbReference type="AlphaFoldDB" id="A0A1S3GL16"/>
<keyword evidence="2" id="KW-0647">Proteasome</keyword>
<protein>
    <submittedName>
        <fullName evidence="2">Proteasome subunit beta type-2</fullName>
    </submittedName>
</protein>
<evidence type="ECO:0000313" key="1">
    <source>
        <dbReference type="Proteomes" id="UP000081671"/>
    </source>
</evidence>